<sequence>MFGSHEYRLNLAKFLRLKCHLDRFKYASASAQFARLLVVIGSLELGTKH</sequence>
<name>A0A0A9A2A6_ARUDO</name>
<proteinExistence type="predicted"/>
<reference evidence="1" key="1">
    <citation type="submission" date="2014-09" db="EMBL/GenBank/DDBJ databases">
        <authorList>
            <person name="Magalhaes I.L.F."/>
            <person name="Oliveira U."/>
            <person name="Santos F.R."/>
            <person name="Vidigal T.H.D.A."/>
            <person name="Brescovit A.D."/>
            <person name="Santos A.J."/>
        </authorList>
    </citation>
    <scope>NUCLEOTIDE SEQUENCE</scope>
    <source>
        <tissue evidence="1">Shoot tissue taken approximately 20 cm above the soil surface</tissue>
    </source>
</reference>
<dbReference type="EMBL" id="GBRH01253817">
    <property type="protein sequence ID" value="JAD44078.1"/>
    <property type="molecule type" value="Transcribed_RNA"/>
</dbReference>
<organism evidence="1">
    <name type="scientific">Arundo donax</name>
    <name type="common">Giant reed</name>
    <name type="synonym">Donax arundinaceus</name>
    <dbReference type="NCBI Taxonomy" id="35708"/>
    <lineage>
        <taxon>Eukaryota</taxon>
        <taxon>Viridiplantae</taxon>
        <taxon>Streptophyta</taxon>
        <taxon>Embryophyta</taxon>
        <taxon>Tracheophyta</taxon>
        <taxon>Spermatophyta</taxon>
        <taxon>Magnoliopsida</taxon>
        <taxon>Liliopsida</taxon>
        <taxon>Poales</taxon>
        <taxon>Poaceae</taxon>
        <taxon>PACMAD clade</taxon>
        <taxon>Arundinoideae</taxon>
        <taxon>Arundineae</taxon>
        <taxon>Arundo</taxon>
    </lineage>
</organism>
<evidence type="ECO:0000313" key="1">
    <source>
        <dbReference type="EMBL" id="JAD44078.1"/>
    </source>
</evidence>
<protein>
    <submittedName>
        <fullName evidence="1">Uncharacterized protein</fullName>
    </submittedName>
</protein>
<reference evidence="1" key="2">
    <citation type="journal article" date="2015" name="Data Brief">
        <title>Shoot transcriptome of the giant reed, Arundo donax.</title>
        <authorList>
            <person name="Barrero R.A."/>
            <person name="Guerrero F.D."/>
            <person name="Moolhuijzen P."/>
            <person name="Goolsby J.A."/>
            <person name="Tidwell J."/>
            <person name="Bellgard S.E."/>
            <person name="Bellgard M.I."/>
        </authorList>
    </citation>
    <scope>NUCLEOTIDE SEQUENCE</scope>
    <source>
        <tissue evidence="1">Shoot tissue taken approximately 20 cm above the soil surface</tissue>
    </source>
</reference>
<accession>A0A0A9A2A6</accession>
<dbReference type="AlphaFoldDB" id="A0A0A9A2A6"/>